<name>A0A5P3AZH7_PHOVU</name>
<sequence>MDKKSVKINAEKIWHTLNEMKSVSISELARILNLSIESTALAVGWLVCENKVSIGSKNGQIESVVKTPIISVSVKLKDMLQ</sequence>
<organism evidence="1 2">
    <name type="scientific">Phocaeicola vulgatus</name>
    <name type="common">Bacteroides vulgatus</name>
    <dbReference type="NCBI Taxonomy" id="821"/>
    <lineage>
        <taxon>Bacteria</taxon>
        <taxon>Pseudomonadati</taxon>
        <taxon>Bacteroidota</taxon>
        <taxon>Bacteroidia</taxon>
        <taxon>Bacteroidales</taxon>
        <taxon>Bacteroidaceae</taxon>
        <taxon>Phocaeicola</taxon>
    </lineage>
</organism>
<dbReference type="EMBL" id="CP043529">
    <property type="protein sequence ID" value="QEW38238.1"/>
    <property type="molecule type" value="Genomic_DNA"/>
</dbReference>
<dbReference type="Gene3D" id="1.10.10.10">
    <property type="entry name" value="Winged helix-like DNA-binding domain superfamily/Winged helix DNA-binding domain"/>
    <property type="match status" value="1"/>
</dbReference>
<dbReference type="AlphaFoldDB" id="A0A5P3AZH7"/>
<evidence type="ECO:0000313" key="1">
    <source>
        <dbReference type="EMBL" id="QEW38238.1"/>
    </source>
</evidence>
<evidence type="ECO:0008006" key="3">
    <source>
        <dbReference type="Google" id="ProtNLM"/>
    </source>
</evidence>
<dbReference type="Proteomes" id="UP000326091">
    <property type="component" value="Chromosome"/>
</dbReference>
<evidence type="ECO:0000313" key="2">
    <source>
        <dbReference type="Proteomes" id="UP000326091"/>
    </source>
</evidence>
<dbReference type="InterPro" id="IPR019707">
    <property type="entry name" value="DUF2582"/>
</dbReference>
<dbReference type="InterPro" id="IPR036388">
    <property type="entry name" value="WH-like_DNA-bd_sf"/>
</dbReference>
<gene>
    <name evidence="1" type="ORF">VIC01_03862</name>
</gene>
<reference evidence="1 2" key="1">
    <citation type="submission" date="2019-09" db="EMBL/GenBank/DDBJ databases">
        <title>Commensal-derived Metabolites Govern Vibrio cholerae Pathogenesis in Host.</title>
        <authorList>
            <person name="Yoon S.S."/>
            <person name="Yoon M.Y."/>
        </authorList>
    </citation>
    <scope>NUCLEOTIDE SEQUENCE [LARGE SCALE GENOMIC DNA]</scope>
    <source>
        <strain evidence="1 2">VIC01</strain>
    </source>
</reference>
<accession>A0A5P3AZH7</accession>
<proteinExistence type="predicted"/>
<dbReference type="Pfam" id="PF10771">
    <property type="entry name" value="DUF2582"/>
    <property type="match status" value="1"/>
</dbReference>
<protein>
    <recommendedName>
        <fullName evidence="3">Winged helix-turn-helix domain-containing protein</fullName>
    </recommendedName>
</protein>